<dbReference type="AlphaFoldDB" id="A0A137RGJ2"/>
<feature type="domain" description="Lipocalin-like" evidence="2">
    <location>
        <begin position="34"/>
        <end position="146"/>
    </location>
</feature>
<keyword evidence="4" id="KW-1185">Reference proteome</keyword>
<dbReference type="OrthoDB" id="1202622at2"/>
<feature type="chain" id="PRO_5007479680" description="Lipocalin-like domain-containing protein" evidence="1">
    <location>
        <begin position="22"/>
        <end position="174"/>
    </location>
</feature>
<proteinExistence type="predicted"/>
<dbReference type="EMBL" id="JRWG01000006">
    <property type="protein sequence ID" value="KXN98610.1"/>
    <property type="molecule type" value="Genomic_DNA"/>
</dbReference>
<dbReference type="RefSeq" id="WP_062622577.1">
    <property type="nucleotide sequence ID" value="NZ_JRWG01000006.1"/>
</dbReference>
<gene>
    <name evidence="3" type="ORF">LS48_11055</name>
</gene>
<name>A0A137RGJ2_9FLAO</name>
<comment type="caution">
    <text evidence="3">The sequence shown here is derived from an EMBL/GenBank/DDBJ whole genome shotgun (WGS) entry which is preliminary data.</text>
</comment>
<dbReference type="InterPro" id="IPR024311">
    <property type="entry name" value="Lipocalin-like"/>
</dbReference>
<feature type="signal peptide" evidence="1">
    <location>
        <begin position="1"/>
        <end position="21"/>
    </location>
</feature>
<accession>A0A137RGJ2</accession>
<evidence type="ECO:0000256" key="1">
    <source>
        <dbReference type="SAM" id="SignalP"/>
    </source>
</evidence>
<evidence type="ECO:0000313" key="4">
    <source>
        <dbReference type="Proteomes" id="UP000070138"/>
    </source>
</evidence>
<dbReference type="STRING" id="1548749.LS48_11055"/>
<sequence>MKIFKLILFTAFISLSISCSKDDDNPALENNGNIVGVWKGTTVDYSGATETSGQGQNISATFNGEGYDVDYTLTFTENPNKVVSDGSYSIELTTTANGQSTTQNIENLEFLSSGEWSMNGNTLNVTVDNETDEITIVQLTDDTMVLKGQEVQTMSQGGFTVTSTTNIILTFTKQ</sequence>
<dbReference type="Proteomes" id="UP000070138">
    <property type="component" value="Unassembled WGS sequence"/>
</dbReference>
<protein>
    <recommendedName>
        <fullName evidence="2">Lipocalin-like domain-containing protein</fullName>
    </recommendedName>
</protein>
<organism evidence="3 4">
    <name type="scientific">Aequorivita aquimaris</name>
    <dbReference type="NCBI Taxonomy" id="1548749"/>
    <lineage>
        <taxon>Bacteria</taxon>
        <taxon>Pseudomonadati</taxon>
        <taxon>Bacteroidota</taxon>
        <taxon>Flavobacteriia</taxon>
        <taxon>Flavobacteriales</taxon>
        <taxon>Flavobacteriaceae</taxon>
        <taxon>Aequorivita</taxon>
    </lineage>
</organism>
<reference evidence="3 4" key="2">
    <citation type="journal article" date="2016" name="Int. J. Syst. Evol. Microbiol.">
        <title>Vitellibacter aquimaris sp. nov., a marine bacterium isolated from seawater.</title>
        <authorList>
            <person name="Thevarajoo S."/>
            <person name="Selvaratnam C."/>
            <person name="Goh K.M."/>
            <person name="Hong K.W."/>
            <person name="Chan X.Y."/>
            <person name="Chan K.G."/>
            <person name="Chong C.S."/>
        </authorList>
    </citation>
    <scope>NUCLEOTIDE SEQUENCE [LARGE SCALE GENOMIC DNA]</scope>
    <source>
        <strain evidence="3 4">D-24</strain>
    </source>
</reference>
<dbReference type="Pfam" id="PF13648">
    <property type="entry name" value="Lipocalin_4"/>
    <property type="match status" value="1"/>
</dbReference>
<reference evidence="4" key="1">
    <citation type="submission" date="2014-10" db="EMBL/GenBank/DDBJ databases">
        <title>Genome sequencing of Vitellibacter sp. D-24.</title>
        <authorList>
            <person name="Thevarajoo S."/>
            <person name="Selvaratnam C."/>
            <person name="Goh K.M."/>
            <person name="Chong C.S."/>
        </authorList>
    </citation>
    <scope>NUCLEOTIDE SEQUENCE [LARGE SCALE GENOMIC DNA]</scope>
    <source>
        <strain evidence="4">D-24</strain>
    </source>
</reference>
<evidence type="ECO:0000313" key="3">
    <source>
        <dbReference type="EMBL" id="KXN98610.1"/>
    </source>
</evidence>
<dbReference type="PROSITE" id="PS51257">
    <property type="entry name" value="PROKAR_LIPOPROTEIN"/>
    <property type="match status" value="1"/>
</dbReference>
<evidence type="ECO:0000259" key="2">
    <source>
        <dbReference type="Pfam" id="PF13648"/>
    </source>
</evidence>
<keyword evidence="1" id="KW-0732">Signal</keyword>